<organism evidence="1 2">
    <name type="scientific">Araneus ventricosus</name>
    <name type="common">Orbweaver spider</name>
    <name type="synonym">Epeira ventricosa</name>
    <dbReference type="NCBI Taxonomy" id="182803"/>
    <lineage>
        <taxon>Eukaryota</taxon>
        <taxon>Metazoa</taxon>
        <taxon>Ecdysozoa</taxon>
        <taxon>Arthropoda</taxon>
        <taxon>Chelicerata</taxon>
        <taxon>Arachnida</taxon>
        <taxon>Araneae</taxon>
        <taxon>Araneomorphae</taxon>
        <taxon>Entelegynae</taxon>
        <taxon>Araneoidea</taxon>
        <taxon>Araneidae</taxon>
        <taxon>Araneus</taxon>
    </lineage>
</organism>
<dbReference type="AlphaFoldDB" id="A0A4Y2CYJ3"/>
<evidence type="ECO:0000313" key="2">
    <source>
        <dbReference type="Proteomes" id="UP000499080"/>
    </source>
</evidence>
<dbReference type="OrthoDB" id="6431442at2759"/>
<dbReference type="EMBL" id="BGPR01000271">
    <property type="protein sequence ID" value="GBM09541.1"/>
    <property type="molecule type" value="Genomic_DNA"/>
</dbReference>
<sequence>MHEKFCLNADSTSFKQKDKDRSSGKFWILNESKTKRKVVSKCGICKRFSSKRLEVDSGPLPKNRVQDAAVFHVTGVDATGPLFLRGNQKAWVLLFTCVVYRDVHLELITSLSTEAILMGFRSFIARRVRCLTIFCDNGTNFVVAVNLLQGLGWNKIVRHGAVNAIDWKFNPPPTAAWWGGW</sequence>
<accession>A0A4Y2CYJ3</accession>
<protein>
    <recommendedName>
        <fullName evidence="3">Integrase catalytic domain-containing protein</fullName>
    </recommendedName>
</protein>
<name>A0A4Y2CYJ3_ARAVE</name>
<keyword evidence="2" id="KW-1185">Reference proteome</keyword>
<dbReference type="InterPro" id="IPR012337">
    <property type="entry name" value="RNaseH-like_sf"/>
</dbReference>
<dbReference type="PANTHER" id="PTHR47331">
    <property type="entry name" value="PHD-TYPE DOMAIN-CONTAINING PROTEIN"/>
    <property type="match status" value="1"/>
</dbReference>
<dbReference type="PANTHER" id="PTHR47331:SF1">
    <property type="entry name" value="GAG-LIKE PROTEIN"/>
    <property type="match status" value="1"/>
</dbReference>
<evidence type="ECO:0000313" key="1">
    <source>
        <dbReference type="EMBL" id="GBM09541.1"/>
    </source>
</evidence>
<dbReference type="Gene3D" id="3.30.420.10">
    <property type="entry name" value="Ribonuclease H-like superfamily/Ribonuclease H"/>
    <property type="match status" value="1"/>
</dbReference>
<evidence type="ECO:0008006" key="3">
    <source>
        <dbReference type="Google" id="ProtNLM"/>
    </source>
</evidence>
<dbReference type="InterPro" id="IPR036397">
    <property type="entry name" value="RNaseH_sf"/>
</dbReference>
<dbReference type="SUPFAM" id="SSF53098">
    <property type="entry name" value="Ribonuclease H-like"/>
    <property type="match status" value="1"/>
</dbReference>
<comment type="caution">
    <text evidence="1">The sequence shown here is derived from an EMBL/GenBank/DDBJ whole genome shotgun (WGS) entry which is preliminary data.</text>
</comment>
<dbReference type="Proteomes" id="UP000499080">
    <property type="component" value="Unassembled WGS sequence"/>
</dbReference>
<reference evidence="1 2" key="1">
    <citation type="journal article" date="2019" name="Sci. Rep.">
        <title>Orb-weaving spider Araneus ventricosus genome elucidates the spidroin gene catalogue.</title>
        <authorList>
            <person name="Kono N."/>
            <person name="Nakamura H."/>
            <person name="Ohtoshi R."/>
            <person name="Moran D.A.P."/>
            <person name="Shinohara A."/>
            <person name="Yoshida Y."/>
            <person name="Fujiwara M."/>
            <person name="Mori M."/>
            <person name="Tomita M."/>
            <person name="Arakawa K."/>
        </authorList>
    </citation>
    <scope>NUCLEOTIDE SEQUENCE [LARGE SCALE GENOMIC DNA]</scope>
</reference>
<proteinExistence type="predicted"/>
<gene>
    <name evidence="1" type="ORF">AVEN_100448_1</name>
</gene>
<dbReference type="GO" id="GO:0003676">
    <property type="term" value="F:nucleic acid binding"/>
    <property type="evidence" value="ECO:0007669"/>
    <property type="project" value="InterPro"/>
</dbReference>